<organism evidence="1 2">
    <name type="scientific">Blattamonas nauphoetae</name>
    <dbReference type="NCBI Taxonomy" id="2049346"/>
    <lineage>
        <taxon>Eukaryota</taxon>
        <taxon>Metamonada</taxon>
        <taxon>Preaxostyla</taxon>
        <taxon>Oxymonadida</taxon>
        <taxon>Blattamonas</taxon>
    </lineage>
</organism>
<dbReference type="EMBL" id="JARBJD010000142">
    <property type="protein sequence ID" value="KAK2950158.1"/>
    <property type="molecule type" value="Genomic_DNA"/>
</dbReference>
<evidence type="ECO:0000313" key="1">
    <source>
        <dbReference type="EMBL" id="KAK2950158.1"/>
    </source>
</evidence>
<keyword evidence="2" id="KW-1185">Reference proteome</keyword>
<name>A0ABQ9XCC4_9EUKA</name>
<proteinExistence type="predicted"/>
<evidence type="ECO:0000313" key="2">
    <source>
        <dbReference type="Proteomes" id="UP001281761"/>
    </source>
</evidence>
<reference evidence="1 2" key="1">
    <citation type="journal article" date="2022" name="bioRxiv">
        <title>Genomics of Preaxostyla Flagellates Illuminates Evolutionary Transitions and the Path Towards Mitochondrial Loss.</title>
        <authorList>
            <person name="Novak L.V.F."/>
            <person name="Treitli S.C."/>
            <person name="Pyrih J."/>
            <person name="Halakuc P."/>
            <person name="Pipaliya S.V."/>
            <person name="Vacek V."/>
            <person name="Brzon O."/>
            <person name="Soukal P."/>
            <person name="Eme L."/>
            <person name="Dacks J.B."/>
            <person name="Karnkowska A."/>
            <person name="Elias M."/>
            <person name="Hampl V."/>
        </authorList>
    </citation>
    <scope>NUCLEOTIDE SEQUENCE [LARGE SCALE GENOMIC DNA]</scope>
    <source>
        <strain evidence="1">NAU3</strain>
        <tissue evidence="1">Gut</tissue>
    </source>
</reference>
<comment type="caution">
    <text evidence="1">The sequence shown here is derived from an EMBL/GenBank/DDBJ whole genome shotgun (WGS) entry which is preliminary data.</text>
</comment>
<sequence>MNPLSPPARDHDSRAYIRESLLRVEFSSSDNYESSSPQPRGVSGKGYYNWSVESAPVDDYYSAPIVIGR</sequence>
<dbReference type="Proteomes" id="UP001281761">
    <property type="component" value="Unassembled WGS sequence"/>
</dbReference>
<gene>
    <name evidence="1" type="ORF">BLNAU_14960</name>
</gene>
<protein>
    <submittedName>
        <fullName evidence="1">Uncharacterized protein</fullName>
    </submittedName>
</protein>
<accession>A0ABQ9XCC4</accession>